<evidence type="ECO:0000256" key="3">
    <source>
        <dbReference type="ARBA" id="ARBA00022692"/>
    </source>
</evidence>
<dbReference type="Proteomes" id="UP000246077">
    <property type="component" value="Unassembled WGS sequence"/>
</dbReference>
<gene>
    <name evidence="7" type="ORF">DKG75_14265</name>
</gene>
<dbReference type="Pfam" id="PF02653">
    <property type="entry name" value="BPD_transp_2"/>
    <property type="match status" value="1"/>
</dbReference>
<keyword evidence="5 6" id="KW-0472">Membrane</keyword>
<feature type="transmembrane region" description="Helical" evidence="6">
    <location>
        <begin position="99"/>
        <end position="117"/>
    </location>
</feature>
<evidence type="ECO:0000313" key="7">
    <source>
        <dbReference type="EMBL" id="PWR19632.1"/>
    </source>
</evidence>
<evidence type="ECO:0000313" key="8">
    <source>
        <dbReference type="Proteomes" id="UP000246077"/>
    </source>
</evidence>
<dbReference type="EMBL" id="QGLF01000004">
    <property type="protein sequence ID" value="PWR19632.1"/>
    <property type="molecule type" value="Genomic_DNA"/>
</dbReference>
<evidence type="ECO:0000256" key="4">
    <source>
        <dbReference type="ARBA" id="ARBA00022989"/>
    </source>
</evidence>
<dbReference type="PANTHER" id="PTHR43370">
    <property type="entry name" value="SUGAR ABC TRANSPORTER INTEGRAL MEMBRANE PROTEIN-RELATED"/>
    <property type="match status" value="1"/>
</dbReference>
<evidence type="ECO:0000256" key="6">
    <source>
        <dbReference type="SAM" id="Phobius"/>
    </source>
</evidence>
<feature type="transmembrane region" description="Helical" evidence="6">
    <location>
        <begin position="67"/>
        <end position="92"/>
    </location>
</feature>
<evidence type="ECO:0000256" key="2">
    <source>
        <dbReference type="ARBA" id="ARBA00022475"/>
    </source>
</evidence>
<reference evidence="8" key="1">
    <citation type="submission" date="2018-05" db="EMBL/GenBank/DDBJ databases">
        <title>Zavarzinia sp. HR-AS.</title>
        <authorList>
            <person name="Lee Y."/>
            <person name="Jeon C.O."/>
        </authorList>
    </citation>
    <scope>NUCLEOTIDE SEQUENCE [LARGE SCALE GENOMIC DNA]</scope>
    <source>
        <strain evidence="8">DSM 1231</strain>
    </source>
</reference>
<organism evidence="7 8">
    <name type="scientific">Zavarzinia compransoris</name>
    <dbReference type="NCBI Taxonomy" id="1264899"/>
    <lineage>
        <taxon>Bacteria</taxon>
        <taxon>Pseudomonadati</taxon>
        <taxon>Pseudomonadota</taxon>
        <taxon>Alphaproteobacteria</taxon>
        <taxon>Rhodospirillales</taxon>
        <taxon>Zavarziniaceae</taxon>
        <taxon>Zavarzinia</taxon>
    </lineage>
</organism>
<sequence>MDEIWGQIFQIGFFAALLRIATPLILASLGEMFAERAGVLNLGIEGIMLLSAMTGFSTAYFTGSLWLGLAAAMATGAAMGVLMGVLTVTLGLSQHVSGIGVTMLCTGFAFFFYRLIFGQPGTPPAITAFTTVPLPLLSDLPFIGPVLFDQFALVYLALVAVPVAAFVLYRTPWGLSLRAVGENPRAADSAGIGVAATRYQALMLSGALMGAAGAFLTMAQFNAFTFGVISGRGWVCIALVVFGQWSPWKCALGALVFALIDTLQLRLQASNAIDVPYQVFLMLPFVLTIVAMALVSRNARAPAALLTPFRKEER</sequence>
<dbReference type="InterPro" id="IPR001851">
    <property type="entry name" value="ABC_transp_permease"/>
</dbReference>
<keyword evidence="8" id="KW-1185">Reference proteome</keyword>
<evidence type="ECO:0000256" key="5">
    <source>
        <dbReference type="ARBA" id="ARBA00023136"/>
    </source>
</evidence>
<name>A0A317DYY8_9PROT</name>
<evidence type="ECO:0000256" key="1">
    <source>
        <dbReference type="ARBA" id="ARBA00004651"/>
    </source>
</evidence>
<feature type="transmembrane region" description="Helical" evidence="6">
    <location>
        <begin position="6"/>
        <end position="27"/>
    </location>
</feature>
<comment type="subcellular location">
    <subcellularLocation>
        <location evidence="1">Cell membrane</location>
        <topology evidence="1">Multi-pass membrane protein</topology>
    </subcellularLocation>
</comment>
<feature type="transmembrane region" description="Helical" evidence="6">
    <location>
        <begin position="275"/>
        <end position="295"/>
    </location>
</feature>
<protein>
    <submittedName>
        <fullName evidence="7">ABC transporter permease</fullName>
    </submittedName>
</protein>
<dbReference type="GO" id="GO:0022857">
    <property type="term" value="F:transmembrane transporter activity"/>
    <property type="evidence" value="ECO:0007669"/>
    <property type="project" value="InterPro"/>
</dbReference>
<feature type="transmembrane region" description="Helical" evidence="6">
    <location>
        <begin position="142"/>
        <end position="169"/>
    </location>
</feature>
<dbReference type="RefSeq" id="WP_109921806.1">
    <property type="nucleotide sequence ID" value="NZ_QGLF01000004.1"/>
</dbReference>
<comment type="caution">
    <text evidence="7">The sequence shown here is derived from an EMBL/GenBank/DDBJ whole genome shotgun (WGS) entry which is preliminary data.</text>
</comment>
<keyword evidence="4 6" id="KW-1133">Transmembrane helix</keyword>
<feature type="transmembrane region" description="Helical" evidence="6">
    <location>
        <begin position="39"/>
        <end position="61"/>
    </location>
</feature>
<keyword evidence="3 6" id="KW-0812">Transmembrane</keyword>
<dbReference type="OrthoDB" id="9792579at2"/>
<dbReference type="AlphaFoldDB" id="A0A317DYY8"/>
<dbReference type="CDD" id="cd06580">
    <property type="entry name" value="TM_PBP1_transp_TpRbsC_like"/>
    <property type="match status" value="1"/>
</dbReference>
<proteinExistence type="predicted"/>
<dbReference type="PANTHER" id="PTHR43370:SF2">
    <property type="entry name" value="ABC TRANSPORTER PERMEASE PROTEIN"/>
    <property type="match status" value="1"/>
</dbReference>
<accession>A0A317DYY8</accession>
<keyword evidence="2" id="KW-1003">Cell membrane</keyword>
<dbReference type="GO" id="GO:0005886">
    <property type="term" value="C:plasma membrane"/>
    <property type="evidence" value="ECO:0007669"/>
    <property type="project" value="UniProtKB-SubCell"/>
</dbReference>